<dbReference type="RefSeq" id="WP_091433650.1">
    <property type="nucleotide sequence ID" value="NZ_BMMJ01000006.1"/>
</dbReference>
<reference evidence="2 3" key="1">
    <citation type="submission" date="2016-06" db="EMBL/GenBank/DDBJ databases">
        <authorList>
            <person name="Kjaerup R.B."/>
            <person name="Dalgaard T.S."/>
            <person name="Juul-Madsen H.R."/>
        </authorList>
    </citation>
    <scope>NUCLEOTIDE SEQUENCE [LARGE SCALE GENOMIC DNA]</scope>
    <source>
        <strain evidence="2 3">DSM 45577</strain>
    </source>
</reference>
<dbReference type="EMBL" id="FMIA01000002">
    <property type="protein sequence ID" value="SCL47534.1"/>
    <property type="molecule type" value="Genomic_DNA"/>
</dbReference>
<evidence type="ECO:0000256" key="1">
    <source>
        <dbReference type="SAM" id="MobiDB-lite"/>
    </source>
</evidence>
<evidence type="ECO:0000313" key="3">
    <source>
        <dbReference type="Proteomes" id="UP000198937"/>
    </source>
</evidence>
<proteinExistence type="predicted"/>
<dbReference type="AlphaFoldDB" id="A0A1C6U0G4"/>
<organism evidence="2 3">
    <name type="scientific">Micromonospora yangpuensis</name>
    <dbReference type="NCBI Taxonomy" id="683228"/>
    <lineage>
        <taxon>Bacteria</taxon>
        <taxon>Bacillati</taxon>
        <taxon>Actinomycetota</taxon>
        <taxon>Actinomycetes</taxon>
        <taxon>Micromonosporales</taxon>
        <taxon>Micromonosporaceae</taxon>
        <taxon>Micromonospora</taxon>
    </lineage>
</organism>
<name>A0A1C6U0G4_9ACTN</name>
<dbReference type="Proteomes" id="UP000198937">
    <property type="component" value="Unassembled WGS sequence"/>
</dbReference>
<feature type="region of interest" description="Disordered" evidence="1">
    <location>
        <begin position="12"/>
        <end position="134"/>
    </location>
</feature>
<keyword evidence="3" id="KW-1185">Reference proteome</keyword>
<protein>
    <submittedName>
        <fullName evidence="2">Uncharacterized protein</fullName>
    </submittedName>
</protein>
<evidence type="ECO:0000313" key="2">
    <source>
        <dbReference type="EMBL" id="SCL47534.1"/>
    </source>
</evidence>
<accession>A0A1C6U0G4</accession>
<sequence length="134" mass="14054">MLNAFVSAWANGSHRTAAPTTSPAQPSFDPAQAWAAQARAPQYGGPDPTAPAPSTSTSQGGKGYFYVVPGVDSEPSPRRPTADDFAEQTRTTGAWPGQYLKDPAAPGRTSAASRPGADHFFKDGVPPQQRRSGR</sequence>
<feature type="compositionally biased region" description="Low complexity" evidence="1">
    <location>
        <begin position="30"/>
        <end position="42"/>
    </location>
</feature>
<gene>
    <name evidence="2" type="ORF">GA0070617_0611</name>
</gene>